<proteinExistence type="predicted"/>
<organism evidence="3">
    <name type="scientific">Schistocephalus solidus</name>
    <name type="common">Tapeworm</name>
    <dbReference type="NCBI Taxonomy" id="70667"/>
    <lineage>
        <taxon>Eukaryota</taxon>
        <taxon>Metazoa</taxon>
        <taxon>Spiralia</taxon>
        <taxon>Lophotrochozoa</taxon>
        <taxon>Platyhelminthes</taxon>
        <taxon>Cestoda</taxon>
        <taxon>Eucestoda</taxon>
        <taxon>Diphyllobothriidea</taxon>
        <taxon>Diphyllobothriidae</taxon>
        <taxon>Schistocephalus</taxon>
    </lineage>
</organism>
<dbReference type="Proteomes" id="UP000275846">
    <property type="component" value="Unassembled WGS sequence"/>
</dbReference>
<accession>A0A183T2W1</accession>
<dbReference type="AlphaFoldDB" id="A0A183T2W1"/>
<reference evidence="3" key="1">
    <citation type="submission" date="2016-06" db="UniProtKB">
        <authorList>
            <consortium name="WormBaseParasite"/>
        </authorList>
    </citation>
    <scope>IDENTIFICATION</scope>
</reference>
<name>A0A183T2W1_SCHSO</name>
<dbReference type="EMBL" id="UYSU01036106">
    <property type="protein sequence ID" value="VDL97194.1"/>
    <property type="molecule type" value="Genomic_DNA"/>
</dbReference>
<evidence type="ECO:0000313" key="3">
    <source>
        <dbReference type="WBParaSite" id="SSLN_0001123001-mRNA-1"/>
    </source>
</evidence>
<sequence length="221" mass="24275">MIGIHKRTIALLSTCLQLNNFRRTFAIGKHGLDVLDTANLKTCFNDFLPGSDLGAASVCLLGVDSEEACSFQHFCALDPVLPSLLQFSAEAAEMEVTELTCLLLVNRSGLCSIQQHRQDDSFVHLEFGTDMETEAIPDDVLHMSKVLADFEDPMGDLIVDFGGSEEVAAPVGEVVHGIQLSAIDVDERCCGRPQTLLGPTPLFKAPYHKVMQIRRERFSTH</sequence>
<keyword evidence="2" id="KW-1185">Reference proteome</keyword>
<gene>
    <name evidence="1" type="ORF">SSLN_LOCUS10809</name>
</gene>
<reference evidence="1 2" key="2">
    <citation type="submission" date="2018-11" db="EMBL/GenBank/DDBJ databases">
        <authorList>
            <consortium name="Pathogen Informatics"/>
        </authorList>
    </citation>
    <scope>NUCLEOTIDE SEQUENCE [LARGE SCALE GENOMIC DNA]</scope>
    <source>
        <strain evidence="1 2">NST_G2</strain>
    </source>
</reference>
<dbReference type="WBParaSite" id="SSLN_0001123001-mRNA-1">
    <property type="protein sequence ID" value="SSLN_0001123001-mRNA-1"/>
    <property type="gene ID" value="SSLN_0001123001"/>
</dbReference>
<evidence type="ECO:0000313" key="1">
    <source>
        <dbReference type="EMBL" id="VDL97194.1"/>
    </source>
</evidence>
<evidence type="ECO:0000313" key="2">
    <source>
        <dbReference type="Proteomes" id="UP000275846"/>
    </source>
</evidence>
<protein>
    <submittedName>
        <fullName evidence="3">Fuz_longin_1 domain-containing protein</fullName>
    </submittedName>
</protein>